<dbReference type="AlphaFoldDB" id="A0A7K1KWY7"/>
<dbReference type="InterPro" id="IPR029058">
    <property type="entry name" value="AB_hydrolase_fold"/>
</dbReference>
<dbReference type="Gene3D" id="3.40.50.1820">
    <property type="entry name" value="alpha/beta hydrolase"/>
    <property type="match status" value="1"/>
</dbReference>
<keyword evidence="3" id="KW-1185">Reference proteome</keyword>
<gene>
    <name evidence="2" type="ORF">GNZ18_08935</name>
</gene>
<dbReference type="SUPFAM" id="SSF53474">
    <property type="entry name" value="alpha/beta-Hydrolases"/>
    <property type="match status" value="1"/>
</dbReference>
<comment type="caution">
    <text evidence="2">The sequence shown here is derived from an EMBL/GenBank/DDBJ whole genome shotgun (WGS) entry which is preliminary data.</text>
</comment>
<feature type="domain" description="AB hydrolase-1" evidence="1">
    <location>
        <begin position="91"/>
        <end position="301"/>
    </location>
</feature>
<protein>
    <submittedName>
        <fullName evidence="2">Alpha/beta fold hydrolase</fullName>
    </submittedName>
</protein>
<organism evidence="2 3">
    <name type="scientific">Actinomadura litoris</name>
    <dbReference type="NCBI Taxonomy" id="2678616"/>
    <lineage>
        <taxon>Bacteria</taxon>
        <taxon>Bacillati</taxon>
        <taxon>Actinomycetota</taxon>
        <taxon>Actinomycetes</taxon>
        <taxon>Streptosporangiales</taxon>
        <taxon>Thermomonosporaceae</taxon>
        <taxon>Actinomadura</taxon>
    </lineage>
</organism>
<dbReference type="GO" id="GO:0016787">
    <property type="term" value="F:hydrolase activity"/>
    <property type="evidence" value="ECO:0007669"/>
    <property type="project" value="UniProtKB-KW"/>
</dbReference>
<dbReference type="EMBL" id="WOFH01000003">
    <property type="protein sequence ID" value="MUN36718.1"/>
    <property type="molecule type" value="Genomic_DNA"/>
</dbReference>
<reference evidence="2 3" key="1">
    <citation type="submission" date="2019-11" db="EMBL/GenBank/DDBJ databases">
        <authorList>
            <person name="Cao P."/>
        </authorList>
    </citation>
    <scope>NUCLEOTIDE SEQUENCE [LARGE SCALE GENOMIC DNA]</scope>
    <source>
        <strain evidence="2 3">NEAU-AAG5</strain>
    </source>
</reference>
<dbReference type="PANTHER" id="PTHR43433">
    <property type="entry name" value="HYDROLASE, ALPHA/BETA FOLD FAMILY PROTEIN"/>
    <property type="match status" value="1"/>
</dbReference>
<dbReference type="PRINTS" id="PR00111">
    <property type="entry name" value="ABHYDROLASE"/>
</dbReference>
<evidence type="ECO:0000259" key="1">
    <source>
        <dbReference type="Pfam" id="PF00561"/>
    </source>
</evidence>
<dbReference type="Proteomes" id="UP000432015">
    <property type="component" value="Unassembled WGS sequence"/>
</dbReference>
<dbReference type="InterPro" id="IPR050471">
    <property type="entry name" value="AB_hydrolase"/>
</dbReference>
<dbReference type="PANTHER" id="PTHR43433:SF1">
    <property type="entry name" value="BLL5160 PROTEIN"/>
    <property type="match status" value="1"/>
</dbReference>
<proteinExistence type="predicted"/>
<keyword evidence="2" id="KW-0378">Hydrolase</keyword>
<evidence type="ECO:0000313" key="3">
    <source>
        <dbReference type="Proteomes" id="UP000432015"/>
    </source>
</evidence>
<dbReference type="Pfam" id="PF00561">
    <property type="entry name" value="Abhydrolase_1"/>
    <property type="match status" value="1"/>
</dbReference>
<sequence>MAVAERYGLSRVVLSLMNKAVNTAYQIMGEALMDVSSAPGDDVRVLSVDGVRFNCRILWNDDHPQTVPVVYTHDAFARMHFCGLSGPISDVATLVQVNLPGSGDADDVPVDQSPDFLIRVLLEVMDEVPLPRVNLVGGSATGPLAYQFARRYPERVRRLVLIAAVASASEMRSLHADKSVSWDEGVTETLTQSDIDTVLRLLVDHSSGNPVIGRDAVRDRLRAMFGHMMPEEIARLAHQWQALAALSTDSGGGAYDGPALVCTGEFDALTPPEACREFAATLAPSTFATIGRADHMAHLERIHEVADLVRRFVTDQPLDGLPYLASIEYFLGPRGAETPATPQAPRPPVVPGP</sequence>
<name>A0A7K1KWY7_9ACTN</name>
<dbReference type="InterPro" id="IPR000073">
    <property type="entry name" value="AB_hydrolase_1"/>
</dbReference>
<evidence type="ECO:0000313" key="2">
    <source>
        <dbReference type="EMBL" id="MUN36718.1"/>
    </source>
</evidence>
<accession>A0A7K1KWY7</accession>